<comment type="caution">
    <text evidence="1">The sequence shown here is derived from an EMBL/GenBank/DDBJ whole genome shotgun (WGS) entry which is preliminary data.</text>
</comment>
<sequence length="176" mass="18766">MSCPGRCACPGIPHHEEDIPAHFLRGAEIESVGHVSYHEDFYVSTSVTADTTRNQSPRSALGHGLPYTAFTFTAPTHVSTNGTFTVSFAITNTGGRDGREVDQVCVAVLVAALSSGRVCEGRARAGWRRCGQSRRASGGGRTFQPAVMRAVPLGQNSSGSTTSLVQGRHLRHLCRV</sequence>
<reference evidence="1" key="2">
    <citation type="journal article" date="2022" name="New Phytol.">
        <title>Evolutionary transition to the ectomycorrhizal habit in the genomes of a hyperdiverse lineage of mushroom-forming fungi.</title>
        <authorList>
            <person name="Looney B."/>
            <person name="Miyauchi S."/>
            <person name="Morin E."/>
            <person name="Drula E."/>
            <person name="Courty P.E."/>
            <person name="Kohler A."/>
            <person name="Kuo A."/>
            <person name="LaButti K."/>
            <person name="Pangilinan J."/>
            <person name="Lipzen A."/>
            <person name="Riley R."/>
            <person name="Andreopoulos W."/>
            <person name="He G."/>
            <person name="Johnson J."/>
            <person name="Nolan M."/>
            <person name="Tritt A."/>
            <person name="Barry K.W."/>
            <person name="Grigoriev I.V."/>
            <person name="Nagy L.G."/>
            <person name="Hibbett D."/>
            <person name="Henrissat B."/>
            <person name="Matheny P.B."/>
            <person name="Labbe J."/>
            <person name="Martin F.M."/>
        </authorList>
    </citation>
    <scope>NUCLEOTIDE SEQUENCE</scope>
    <source>
        <strain evidence="1">FP105234-sp</strain>
    </source>
</reference>
<evidence type="ECO:0000313" key="1">
    <source>
        <dbReference type="EMBL" id="KAI0041412.1"/>
    </source>
</evidence>
<dbReference type="Proteomes" id="UP000814033">
    <property type="component" value="Unassembled WGS sequence"/>
</dbReference>
<gene>
    <name evidence="1" type="ORF">FA95DRAFT_1683227</name>
</gene>
<dbReference type="EMBL" id="MU276124">
    <property type="protein sequence ID" value="KAI0041412.1"/>
    <property type="molecule type" value="Genomic_DNA"/>
</dbReference>
<protein>
    <submittedName>
        <fullName evidence="1">Uncharacterized protein</fullName>
    </submittedName>
</protein>
<proteinExistence type="predicted"/>
<name>A0ACB8RC10_9AGAM</name>
<accession>A0ACB8RC10</accession>
<reference evidence="1" key="1">
    <citation type="submission" date="2021-02" db="EMBL/GenBank/DDBJ databases">
        <authorList>
            <consortium name="DOE Joint Genome Institute"/>
            <person name="Ahrendt S."/>
            <person name="Looney B.P."/>
            <person name="Miyauchi S."/>
            <person name="Morin E."/>
            <person name="Drula E."/>
            <person name="Courty P.E."/>
            <person name="Chicoki N."/>
            <person name="Fauchery L."/>
            <person name="Kohler A."/>
            <person name="Kuo A."/>
            <person name="Labutti K."/>
            <person name="Pangilinan J."/>
            <person name="Lipzen A."/>
            <person name="Riley R."/>
            <person name="Andreopoulos W."/>
            <person name="He G."/>
            <person name="Johnson J."/>
            <person name="Barry K.W."/>
            <person name="Grigoriev I.V."/>
            <person name="Nagy L."/>
            <person name="Hibbett D."/>
            <person name="Henrissat B."/>
            <person name="Matheny P.B."/>
            <person name="Labbe J."/>
            <person name="Martin F."/>
        </authorList>
    </citation>
    <scope>NUCLEOTIDE SEQUENCE</scope>
    <source>
        <strain evidence="1">FP105234-sp</strain>
    </source>
</reference>
<organism evidence="1 2">
    <name type="scientific">Auriscalpium vulgare</name>
    <dbReference type="NCBI Taxonomy" id="40419"/>
    <lineage>
        <taxon>Eukaryota</taxon>
        <taxon>Fungi</taxon>
        <taxon>Dikarya</taxon>
        <taxon>Basidiomycota</taxon>
        <taxon>Agaricomycotina</taxon>
        <taxon>Agaricomycetes</taxon>
        <taxon>Russulales</taxon>
        <taxon>Auriscalpiaceae</taxon>
        <taxon>Auriscalpium</taxon>
    </lineage>
</organism>
<evidence type="ECO:0000313" key="2">
    <source>
        <dbReference type="Proteomes" id="UP000814033"/>
    </source>
</evidence>
<keyword evidence="2" id="KW-1185">Reference proteome</keyword>